<evidence type="ECO:0000256" key="4">
    <source>
        <dbReference type="ARBA" id="ARBA00023082"/>
    </source>
</evidence>
<comment type="similarity">
    <text evidence="1">Belongs to the sigma-70 factor family. ECF subfamily.</text>
</comment>
<feature type="domain" description="RNA polymerase sigma factor 70 region 4 type 2" evidence="7">
    <location>
        <begin position="137"/>
        <end position="182"/>
    </location>
</feature>
<dbReference type="NCBIfam" id="TIGR02937">
    <property type="entry name" value="sigma70-ECF"/>
    <property type="match status" value="1"/>
</dbReference>
<sequence>MHRAQTGDSRAFDELIAGYQSELRAHCYRMLGSIHDADDALQDAVFRAWKGLSGYRERGTVRAWLYSIATNTALDIATHRSRRELPAGFGPAADAGAELEPPSADIPWLEPYPDQWLTSPDARFEQRESVELAFVIALQSLPPLQRAVLLLREVIGFTTAEIADQLNTSAASVNSALQRARASVRAHRPDEATQRETLSALGEQRTRALAHRYVDAMERGDVDAIISMLTADATWSMPPVPTYFRGHEAIASFLSRYPLTRQWRHLPARANGHLAVACYMYDPGRQAFLPHCIDVLTLRGDKISAVTAFLDADFEKFGLPVEGAERAWLK</sequence>
<organism evidence="9 10">
    <name type="scientific">Actinospica acidithermotolerans</name>
    <dbReference type="NCBI Taxonomy" id="2828514"/>
    <lineage>
        <taxon>Bacteria</taxon>
        <taxon>Bacillati</taxon>
        <taxon>Actinomycetota</taxon>
        <taxon>Actinomycetes</taxon>
        <taxon>Catenulisporales</taxon>
        <taxon>Actinospicaceae</taxon>
        <taxon>Actinospica</taxon>
    </lineage>
</organism>
<dbReference type="InterPro" id="IPR036388">
    <property type="entry name" value="WH-like_DNA-bd_sf"/>
</dbReference>
<dbReference type="Gene3D" id="1.10.1740.10">
    <property type="match status" value="1"/>
</dbReference>
<dbReference type="EMBL" id="JAGSOH010000005">
    <property type="protein sequence ID" value="MBR7825449.1"/>
    <property type="molecule type" value="Genomic_DNA"/>
</dbReference>
<evidence type="ECO:0000259" key="7">
    <source>
        <dbReference type="Pfam" id="PF08281"/>
    </source>
</evidence>
<dbReference type="Gene3D" id="3.10.450.50">
    <property type="match status" value="1"/>
</dbReference>
<dbReference type="InterPro" id="IPR039425">
    <property type="entry name" value="RNA_pol_sigma-70-like"/>
</dbReference>
<dbReference type="Proteomes" id="UP000676325">
    <property type="component" value="Unassembled WGS sequence"/>
</dbReference>
<keyword evidence="10" id="KW-1185">Reference proteome</keyword>
<evidence type="ECO:0000259" key="8">
    <source>
        <dbReference type="Pfam" id="PF12680"/>
    </source>
</evidence>
<evidence type="ECO:0000256" key="3">
    <source>
        <dbReference type="ARBA" id="ARBA00023015"/>
    </source>
</evidence>
<dbReference type="InterPro" id="IPR014284">
    <property type="entry name" value="RNA_pol_sigma-70_dom"/>
</dbReference>
<evidence type="ECO:0000313" key="10">
    <source>
        <dbReference type="Proteomes" id="UP000676325"/>
    </source>
</evidence>
<dbReference type="InterPro" id="IPR013325">
    <property type="entry name" value="RNA_pol_sigma_r2"/>
</dbReference>
<dbReference type="SUPFAM" id="SSF54427">
    <property type="entry name" value="NTF2-like"/>
    <property type="match status" value="1"/>
</dbReference>
<evidence type="ECO:0000256" key="2">
    <source>
        <dbReference type="ARBA" id="ARBA00011344"/>
    </source>
</evidence>
<dbReference type="Pfam" id="PF04542">
    <property type="entry name" value="Sigma70_r2"/>
    <property type="match status" value="1"/>
</dbReference>
<dbReference type="Pfam" id="PF08281">
    <property type="entry name" value="Sigma70_r4_2"/>
    <property type="match status" value="1"/>
</dbReference>
<comment type="subunit">
    <text evidence="2">Interacts transiently with the RNA polymerase catalytic core formed by RpoA, RpoB, RpoC and RpoZ (2 alpha, 1 beta, 1 beta' and 1 omega subunit) to form the RNA polymerase holoenzyme that can initiate transcription.</text>
</comment>
<dbReference type="NCBIfam" id="NF006089">
    <property type="entry name" value="PRK08241.1"/>
    <property type="match status" value="1"/>
</dbReference>
<dbReference type="CDD" id="cd06171">
    <property type="entry name" value="Sigma70_r4"/>
    <property type="match status" value="1"/>
</dbReference>
<keyword evidence="3" id="KW-0805">Transcription regulation</keyword>
<dbReference type="InterPro" id="IPR013249">
    <property type="entry name" value="RNA_pol_sigma70_r4_t2"/>
</dbReference>
<dbReference type="GO" id="GO:0016987">
    <property type="term" value="F:sigma factor activity"/>
    <property type="evidence" value="ECO:0007669"/>
    <property type="project" value="UniProtKB-KW"/>
</dbReference>
<accession>A0A941IFV4</accession>
<dbReference type="NCBIfam" id="TIGR02960">
    <property type="entry name" value="SigX5"/>
    <property type="match status" value="1"/>
</dbReference>
<keyword evidence="4" id="KW-0731">Sigma factor</keyword>
<comment type="caution">
    <text evidence="9">The sequence shown here is derived from an EMBL/GenBank/DDBJ whole genome shotgun (WGS) entry which is preliminary data.</text>
</comment>
<protein>
    <submittedName>
        <fullName evidence="9">Sigma-70 family RNA polymerase sigma factor</fullName>
    </submittedName>
</protein>
<keyword evidence="5" id="KW-0804">Transcription</keyword>
<dbReference type="InterPro" id="IPR037401">
    <property type="entry name" value="SnoaL-like"/>
</dbReference>
<evidence type="ECO:0000256" key="5">
    <source>
        <dbReference type="ARBA" id="ARBA00023163"/>
    </source>
</evidence>
<dbReference type="GO" id="GO:0003677">
    <property type="term" value="F:DNA binding"/>
    <property type="evidence" value="ECO:0007669"/>
    <property type="project" value="InterPro"/>
</dbReference>
<dbReference type="InterPro" id="IPR007627">
    <property type="entry name" value="RNA_pol_sigma70_r2"/>
</dbReference>
<dbReference type="InterPro" id="IPR014305">
    <property type="entry name" value="RNA_pol_sigma-G_actinobac"/>
</dbReference>
<feature type="domain" description="RNA polymerase sigma-70 region 2" evidence="6">
    <location>
        <begin position="15"/>
        <end position="82"/>
    </location>
</feature>
<reference evidence="9" key="1">
    <citation type="submission" date="2021-04" db="EMBL/GenBank/DDBJ databases">
        <title>Genome based classification of Actinospica acidithermotolerans sp. nov., an actinobacterium isolated from an Indonesian hot spring.</title>
        <authorList>
            <person name="Kusuma A.B."/>
            <person name="Putra K.E."/>
            <person name="Nafisah S."/>
            <person name="Loh J."/>
            <person name="Nouioui I."/>
            <person name="Goodfellow M."/>
        </authorList>
    </citation>
    <scope>NUCLEOTIDE SEQUENCE</scope>
    <source>
        <strain evidence="9">MGRD01-02</strain>
    </source>
</reference>
<dbReference type="Pfam" id="PF12680">
    <property type="entry name" value="SnoaL_2"/>
    <property type="match status" value="1"/>
</dbReference>
<proteinExistence type="inferred from homology"/>
<evidence type="ECO:0000256" key="1">
    <source>
        <dbReference type="ARBA" id="ARBA00010641"/>
    </source>
</evidence>
<evidence type="ECO:0000313" key="9">
    <source>
        <dbReference type="EMBL" id="MBR7825449.1"/>
    </source>
</evidence>
<dbReference type="SUPFAM" id="SSF88946">
    <property type="entry name" value="Sigma2 domain of RNA polymerase sigma factors"/>
    <property type="match status" value="1"/>
</dbReference>
<dbReference type="InterPro" id="IPR013324">
    <property type="entry name" value="RNA_pol_sigma_r3/r4-like"/>
</dbReference>
<feature type="domain" description="SnoaL-like" evidence="8">
    <location>
        <begin position="211"/>
        <end position="305"/>
    </location>
</feature>
<evidence type="ECO:0000259" key="6">
    <source>
        <dbReference type="Pfam" id="PF04542"/>
    </source>
</evidence>
<dbReference type="PANTHER" id="PTHR43133:SF65">
    <property type="entry name" value="ECF RNA POLYMERASE SIGMA FACTOR SIGG"/>
    <property type="match status" value="1"/>
</dbReference>
<dbReference type="PANTHER" id="PTHR43133">
    <property type="entry name" value="RNA POLYMERASE ECF-TYPE SIGMA FACTO"/>
    <property type="match status" value="1"/>
</dbReference>
<dbReference type="GO" id="GO:0006352">
    <property type="term" value="P:DNA-templated transcription initiation"/>
    <property type="evidence" value="ECO:0007669"/>
    <property type="project" value="InterPro"/>
</dbReference>
<dbReference type="SUPFAM" id="SSF88659">
    <property type="entry name" value="Sigma3 and sigma4 domains of RNA polymerase sigma factors"/>
    <property type="match status" value="1"/>
</dbReference>
<dbReference type="InterPro" id="IPR032710">
    <property type="entry name" value="NTF2-like_dom_sf"/>
</dbReference>
<gene>
    <name evidence="9" type="ORF">KDK95_03965</name>
</gene>
<name>A0A941IFV4_9ACTN</name>
<dbReference type="AlphaFoldDB" id="A0A941IFV4"/>
<dbReference type="Gene3D" id="1.10.10.10">
    <property type="entry name" value="Winged helix-like DNA-binding domain superfamily/Winged helix DNA-binding domain"/>
    <property type="match status" value="1"/>
</dbReference>